<keyword evidence="2" id="KW-0719">Serine esterase</keyword>
<organism evidence="8 9">
    <name type="scientific">Pararge aegeria aegeria</name>
    <dbReference type="NCBI Taxonomy" id="348720"/>
    <lineage>
        <taxon>Eukaryota</taxon>
        <taxon>Metazoa</taxon>
        <taxon>Ecdysozoa</taxon>
        <taxon>Arthropoda</taxon>
        <taxon>Hexapoda</taxon>
        <taxon>Insecta</taxon>
        <taxon>Pterygota</taxon>
        <taxon>Neoptera</taxon>
        <taxon>Endopterygota</taxon>
        <taxon>Lepidoptera</taxon>
        <taxon>Glossata</taxon>
        <taxon>Ditrysia</taxon>
        <taxon>Papilionoidea</taxon>
        <taxon>Nymphalidae</taxon>
        <taxon>Satyrinae</taxon>
        <taxon>Satyrini</taxon>
        <taxon>Parargina</taxon>
        <taxon>Pararge</taxon>
    </lineage>
</organism>
<evidence type="ECO:0000259" key="7">
    <source>
        <dbReference type="Pfam" id="PF18084"/>
    </source>
</evidence>
<reference evidence="8" key="1">
    <citation type="submission" date="2022-03" db="EMBL/GenBank/DDBJ databases">
        <authorList>
            <person name="Lindestad O."/>
        </authorList>
    </citation>
    <scope>NUCLEOTIDE SEQUENCE</scope>
</reference>
<feature type="domain" description="Carboxylesterase type B" evidence="6">
    <location>
        <begin position="338"/>
        <end position="772"/>
    </location>
</feature>
<dbReference type="AlphaFoldDB" id="A0A8S4RMQ2"/>
<evidence type="ECO:0000313" key="8">
    <source>
        <dbReference type="EMBL" id="CAH2238240.1"/>
    </source>
</evidence>
<dbReference type="InterPro" id="IPR029058">
    <property type="entry name" value="AB_hydrolase_fold"/>
</dbReference>
<protein>
    <submittedName>
        <fullName evidence="8">Jg11519 protein</fullName>
    </submittedName>
</protein>
<dbReference type="SUPFAM" id="SSF56399">
    <property type="entry name" value="ADP-ribosylation"/>
    <property type="match status" value="1"/>
</dbReference>
<dbReference type="InterPro" id="IPR019826">
    <property type="entry name" value="Carboxylesterase_B_AS"/>
</dbReference>
<feature type="domain" description="Carboxylesterase type B" evidence="6">
    <location>
        <begin position="289"/>
        <end position="333"/>
    </location>
</feature>
<dbReference type="Proteomes" id="UP000838756">
    <property type="component" value="Unassembled WGS sequence"/>
</dbReference>
<keyword evidence="5" id="KW-0325">Glycoprotein</keyword>
<dbReference type="Gene3D" id="3.40.50.1820">
    <property type="entry name" value="alpha/beta hydrolase"/>
    <property type="match status" value="2"/>
</dbReference>
<dbReference type="EMBL" id="CAKXAJ010025329">
    <property type="protein sequence ID" value="CAH2238240.1"/>
    <property type="molecule type" value="Genomic_DNA"/>
</dbReference>
<gene>
    <name evidence="8" type="primary">jg11519</name>
    <name evidence="8" type="ORF">PAEG_LOCUS15377</name>
</gene>
<evidence type="ECO:0000256" key="2">
    <source>
        <dbReference type="ARBA" id="ARBA00022487"/>
    </source>
</evidence>
<dbReference type="Pfam" id="PF18084">
    <property type="entry name" value="ARTD15_N"/>
    <property type="match status" value="1"/>
</dbReference>
<evidence type="ECO:0000256" key="5">
    <source>
        <dbReference type="ARBA" id="ARBA00023180"/>
    </source>
</evidence>
<dbReference type="PROSITE" id="PS00122">
    <property type="entry name" value="CARBOXYLESTERASE_B_1"/>
    <property type="match status" value="1"/>
</dbReference>
<keyword evidence="3" id="KW-0378">Hydrolase</keyword>
<dbReference type="InterPro" id="IPR041400">
    <property type="entry name" value="PARP16_N"/>
</dbReference>
<keyword evidence="4" id="KW-1015">Disulfide bond</keyword>
<dbReference type="InterPro" id="IPR051093">
    <property type="entry name" value="Neuroligin/BSAL"/>
</dbReference>
<proteinExistence type="inferred from homology"/>
<dbReference type="PANTHER" id="PTHR43903">
    <property type="entry name" value="NEUROLIGIN"/>
    <property type="match status" value="1"/>
</dbReference>
<dbReference type="Pfam" id="PF00135">
    <property type="entry name" value="COesterase"/>
    <property type="match status" value="2"/>
</dbReference>
<comment type="caution">
    <text evidence="8">The sequence shown here is derived from an EMBL/GenBank/DDBJ whole genome shotgun (WGS) entry which is preliminary data.</text>
</comment>
<sequence>MDGAPEVLSDTATNCNFTSASETISDNNYQAKQDSLEKKAVHLRLMLEKDFKAADLKWSLFVAAAFSFGYESCLKPFPPVFMKNGIKDMDELLSVITDVPALDLVLQQLDNLENLSNISDILDLLFYVLVRLKEPSLKTIPQEATNIKGNGVNLSPELCLSIPYSHGGFGWGASCIGGHLSCIAMCEVIDAHEGINYHVKPVTNEGDGVYEQEKMLNAETGARTSHFVVTNCDLIRVRYLLVYAKQPTSMRFPTTTSNREVICLQYGLKMQENISWCLMSLFYYSVVGQDPVANLQQGRVVGIQVFTENSLKPIEGFFGIPYASPPTGRLRFSRVDGKLLPVVIILYSDSWTKNGITLPCQELAAEGVVVVTVAYRLHILSFFTLKSIKARGNLALLDQYMALLWIRENIVAFGGDPNAITLLGHSAGADSILYHIISPRTVGLFQRAIIMSPNNIWKAVENDGETNFSIEKMSQTVIKSLSCVRGSENEILQCLRTRSASDLFNSISNNWTINNEIFQPITDNFLPEKEQYLPLSLSAALVSSKSPNIQLDVLLGTADLDAINYDFNYEDVARRGQDSLYELASLTIIPEILSLLSIDRPDTLPLLSQAIRWEFLGPKTRSQSGVDGIMKLTETIARMETSAKWGAGCALLAAKLARRVSHLYTYRYSIPTDINLYGRTINFTGATHGAEIMTLLGNALMLQIARRTATQSEKKLSMQFRNYIINFVKFGSPDNQNEWPRYIVGDSYIHEICKKEASNCNKYKTSKEIAFWLQYLPRLSSILTSNEQAENVITSNEQYGFTKGRSTRESGAKLKNHVYDAWESSHNAIGVFCDLSKAFDCIEHKLSHYARA</sequence>
<dbReference type="SUPFAM" id="SSF53474">
    <property type="entry name" value="alpha/beta-Hydrolases"/>
    <property type="match status" value="1"/>
</dbReference>
<dbReference type="InterPro" id="IPR002018">
    <property type="entry name" value="CarbesteraseB"/>
</dbReference>
<evidence type="ECO:0000256" key="4">
    <source>
        <dbReference type="ARBA" id="ARBA00023157"/>
    </source>
</evidence>
<dbReference type="GO" id="GO:0052689">
    <property type="term" value="F:carboxylic ester hydrolase activity"/>
    <property type="evidence" value="ECO:0007669"/>
    <property type="project" value="UniProtKB-KW"/>
</dbReference>
<evidence type="ECO:0000259" key="6">
    <source>
        <dbReference type="Pfam" id="PF00135"/>
    </source>
</evidence>
<name>A0A8S4RMQ2_9NEOP</name>
<feature type="domain" description="PARP16 N-terminal" evidence="7">
    <location>
        <begin position="46"/>
        <end position="113"/>
    </location>
</feature>
<evidence type="ECO:0000313" key="9">
    <source>
        <dbReference type="Proteomes" id="UP000838756"/>
    </source>
</evidence>
<evidence type="ECO:0000256" key="3">
    <source>
        <dbReference type="ARBA" id="ARBA00022801"/>
    </source>
</evidence>
<comment type="similarity">
    <text evidence="1">Belongs to the type-B carboxylesterase/lipase family.</text>
</comment>
<accession>A0A8S4RMQ2</accession>
<evidence type="ECO:0000256" key="1">
    <source>
        <dbReference type="ARBA" id="ARBA00005964"/>
    </source>
</evidence>
<dbReference type="OrthoDB" id="19501at2759"/>
<keyword evidence="9" id="KW-1185">Reference proteome</keyword>